<dbReference type="Pfam" id="PF03417">
    <property type="entry name" value="AAT"/>
    <property type="match status" value="1"/>
</dbReference>
<keyword evidence="4" id="KW-1185">Reference proteome</keyword>
<evidence type="ECO:0000259" key="2">
    <source>
        <dbReference type="Pfam" id="PF03417"/>
    </source>
</evidence>
<feature type="region of interest" description="Disordered" evidence="1">
    <location>
        <begin position="302"/>
        <end position="329"/>
    </location>
</feature>
<dbReference type="GO" id="GO:0016746">
    <property type="term" value="F:acyltransferase activity"/>
    <property type="evidence" value="ECO:0007669"/>
    <property type="project" value="UniProtKB-KW"/>
</dbReference>
<sequence>MTFAVHRSDEPTAKQRGEAFGRAMAPQVRHTVAVYRRMFDERGVTVPADLPPHAEIDAIAHGAGVDPGFLRAVNARTELLNGADECSVQGAGGLLAQNWDWHPDLAASTVIWIVEHDGRWFATATEAGMLAKIGLNDAGLGVCLNILRTTADGGTDGIPIHVLLRTVLETTQTVDEAIDVLTAARVTASSAVTVATPGDIAHVELSPGGANVLRGAVGAHTNHFIVPPRAGTDVMAVESPTTHLRLDVVRTQPLLDALRSHDGHPKGVCRHVDAGDAWIDQTVTIASVVMNLSTRRLHVAAGPPCSHEHHEVTLPTRSSSGRLASTAAR</sequence>
<dbReference type="RefSeq" id="WP_121251402.1">
    <property type="nucleotide sequence ID" value="NZ_RBIL01000001.1"/>
</dbReference>
<name>A0A660LE43_9ACTN</name>
<dbReference type="InterPro" id="IPR029055">
    <property type="entry name" value="Ntn_hydrolases_N"/>
</dbReference>
<feature type="domain" description="Peptidase C45 hydrolase" evidence="2">
    <location>
        <begin position="92"/>
        <end position="246"/>
    </location>
</feature>
<evidence type="ECO:0000256" key="1">
    <source>
        <dbReference type="SAM" id="MobiDB-lite"/>
    </source>
</evidence>
<dbReference type="InterPro" id="IPR047794">
    <property type="entry name" value="C45_proenzyme-like"/>
</dbReference>
<dbReference type="InterPro" id="IPR047801">
    <property type="entry name" value="Peptidase_C45"/>
</dbReference>
<dbReference type="PANTHER" id="PTHR34180:SF1">
    <property type="entry name" value="BETA-ALANYL-DOPAMINE_CARCININE HYDROLASE"/>
    <property type="match status" value="1"/>
</dbReference>
<dbReference type="InterPro" id="IPR005079">
    <property type="entry name" value="Peptidase_C45_hydrolase"/>
</dbReference>
<comment type="caution">
    <text evidence="3">The sequence shown here is derived from an EMBL/GenBank/DDBJ whole genome shotgun (WGS) entry which is preliminary data.</text>
</comment>
<dbReference type="AlphaFoldDB" id="A0A660LE43"/>
<dbReference type="Gene3D" id="3.60.60.10">
    <property type="entry name" value="Penicillin V Acylase, Chain A"/>
    <property type="match status" value="1"/>
</dbReference>
<evidence type="ECO:0000313" key="3">
    <source>
        <dbReference type="EMBL" id="RKQ93357.1"/>
    </source>
</evidence>
<dbReference type="Gene3D" id="1.10.10.2120">
    <property type="match status" value="1"/>
</dbReference>
<reference evidence="3 4" key="1">
    <citation type="submission" date="2018-10" db="EMBL/GenBank/DDBJ databases">
        <title>Genomic Encyclopedia of Archaeal and Bacterial Type Strains, Phase II (KMG-II): from individual species to whole genera.</title>
        <authorList>
            <person name="Goeker M."/>
        </authorList>
    </citation>
    <scope>NUCLEOTIDE SEQUENCE [LARGE SCALE GENOMIC DNA]</scope>
    <source>
        <strain evidence="3 4">DSM 14954</strain>
    </source>
</reference>
<dbReference type="SUPFAM" id="SSF56235">
    <property type="entry name" value="N-terminal nucleophile aminohydrolases (Ntn hydrolases)"/>
    <property type="match status" value="1"/>
</dbReference>
<protein>
    <submittedName>
        <fullName evidence="3">Isopenicillin-N N-acyltransferase-like protein</fullName>
    </submittedName>
</protein>
<keyword evidence="3" id="KW-0012">Acyltransferase</keyword>
<evidence type="ECO:0000313" key="4">
    <source>
        <dbReference type="Proteomes" id="UP000278962"/>
    </source>
</evidence>
<gene>
    <name evidence="3" type="ORF">C8N24_3219</name>
</gene>
<proteinExistence type="predicted"/>
<dbReference type="PANTHER" id="PTHR34180">
    <property type="entry name" value="PEPTIDASE C45"/>
    <property type="match status" value="1"/>
</dbReference>
<dbReference type="EMBL" id="RBIL01000001">
    <property type="protein sequence ID" value="RKQ93357.1"/>
    <property type="molecule type" value="Genomic_DNA"/>
</dbReference>
<organism evidence="3 4">
    <name type="scientific">Solirubrobacter pauli</name>
    <dbReference type="NCBI Taxonomy" id="166793"/>
    <lineage>
        <taxon>Bacteria</taxon>
        <taxon>Bacillati</taxon>
        <taxon>Actinomycetota</taxon>
        <taxon>Thermoleophilia</taxon>
        <taxon>Solirubrobacterales</taxon>
        <taxon>Solirubrobacteraceae</taxon>
        <taxon>Solirubrobacter</taxon>
    </lineage>
</organism>
<dbReference type="NCBIfam" id="NF040521">
    <property type="entry name" value="C45_proenzyme"/>
    <property type="match status" value="1"/>
</dbReference>
<feature type="compositionally biased region" description="Polar residues" evidence="1">
    <location>
        <begin position="315"/>
        <end position="329"/>
    </location>
</feature>
<dbReference type="Proteomes" id="UP000278962">
    <property type="component" value="Unassembled WGS sequence"/>
</dbReference>
<dbReference type="OrthoDB" id="8109453at2"/>
<keyword evidence="3" id="KW-0808">Transferase</keyword>
<accession>A0A660LE43</accession>